<dbReference type="InterPro" id="IPR000014">
    <property type="entry name" value="PAS"/>
</dbReference>
<dbReference type="EMBL" id="LBWB01000007">
    <property type="protein sequence ID" value="KKR01098.1"/>
    <property type="molecule type" value="Genomic_DNA"/>
</dbReference>
<evidence type="ECO:0000313" key="14">
    <source>
        <dbReference type="EMBL" id="KKR01098.1"/>
    </source>
</evidence>
<feature type="transmembrane region" description="Helical" evidence="10">
    <location>
        <begin position="315"/>
        <end position="337"/>
    </location>
</feature>
<dbReference type="SMART" id="SM01079">
    <property type="entry name" value="CHASE"/>
    <property type="match status" value="1"/>
</dbReference>
<dbReference type="SMART" id="SM00387">
    <property type="entry name" value="HATPase_c"/>
    <property type="match status" value="1"/>
</dbReference>
<dbReference type="SUPFAM" id="SSF55785">
    <property type="entry name" value="PYP-like sensor domain (PAS domain)"/>
    <property type="match status" value="2"/>
</dbReference>
<dbReference type="Pfam" id="PF00512">
    <property type="entry name" value="HisKA"/>
    <property type="match status" value="1"/>
</dbReference>
<comment type="catalytic activity">
    <reaction evidence="1">
        <text>ATP + protein L-histidine = ADP + protein N-phospho-L-histidine.</text>
        <dbReference type="EC" id="2.7.13.3"/>
    </reaction>
</comment>
<feature type="domain" description="PAS" evidence="12">
    <location>
        <begin position="358"/>
        <end position="432"/>
    </location>
</feature>
<feature type="domain" description="PAS" evidence="12">
    <location>
        <begin position="491"/>
        <end position="536"/>
    </location>
</feature>
<proteinExistence type="predicted"/>
<dbReference type="Gene3D" id="3.30.450.350">
    <property type="entry name" value="CHASE domain"/>
    <property type="match status" value="1"/>
</dbReference>
<keyword evidence="9 10" id="KW-0472">Membrane</keyword>
<dbReference type="InterPro" id="IPR042240">
    <property type="entry name" value="CHASE_sf"/>
</dbReference>
<dbReference type="PROSITE" id="PS50112">
    <property type="entry name" value="PAS"/>
    <property type="match status" value="2"/>
</dbReference>
<dbReference type="SMART" id="SM00388">
    <property type="entry name" value="HisKA"/>
    <property type="match status" value="1"/>
</dbReference>
<comment type="caution">
    <text evidence="14">The sequence shown here is derived from an EMBL/GenBank/DDBJ whole genome shotgun (WGS) entry which is preliminary data.</text>
</comment>
<keyword evidence="5" id="KW-0808">Transferase</keyword>
<keyword evidence="6 10" id="KW-0812">Transmembrane</keyword>
<evidence type="ECO:0000256" key="10">
    <source>
        <dbReference type="SAM" id="Phobius"/>
    </source>
</evidence>
<dbReference type="InterPro" id="IPR003594">
    <property type="entry name" value="HATPase_dom"/>
</dbReference>
<dbReference type="CDD" id="cd16922">
    <property type="entry name" value="HATPase_EvgS-ArcB-TorS-like"/>
    <property type="match status" value="1"/>
</dbReference>
<protein>
    <recommendedName>
        <fullName evidence="3">histidine kinase</fullName>
        <ecNumber evidence="3">2.7.13.3</ecNumber>
    </recommendedName>
</protein>
<evidence type="ECO:0000256" key="5">
    <source>
        <dbReference type="ARBA" id="ARBA00022679"/>
    </source>
</evidence>
<dbReference type="STRING" id="1618574.UT24_C0007G0062"/>
<dbReference type="SUPFAM" id="SSF47384">
    <property type="entry name" value="Homodimeric domain of signal transducing histidine kinase"/>
    <property type="match status" value="1"/>
</dbReference>
<evidence type="ECO:0000256" key="3">
    <source>
        <dbReference type="ARBA" id="ARBA00012438"/>
    </source>
</evidence>
<dbReference type="Gene3D" id="1.10.287.130">
    <property type="match status" value="1"/>
</dbReference>
<evidence type="ECO:0000256" key="4">
    <source>
        <dbReference type="ARBA" id="ARBA00022553"/>
    </source>
</evidence>
<evidence type="ECO:0000256" key="6">
    <source>
        <dbReference type="ARBA" id="ARBA00022692"/>
    </source>
</evidence>
<dbReference type="CDD" id="cd00130">
    <property type="entry name" value="PAS"/>
    <property type="match status" value="2"/>
</dbReference>
<dbReference type="InterPro" id="IPR036890">
    <property type="entry name" value="HATPase_C_sf"/>
</dbReference>
<dbReference type="Proteomes" id="UP000033881">
    <property type="component" value="Unassembled WGS sequence"/>
</dbReference>
<dbReference type="GO" id="GO:0009927">
    <property type="term" value="F:histidine phosphotransfer kinase activity"/>
    <property type="evidence" value="ECO:0007669"/>
    <property type="project" value="TreeGrafter"/>
</dbReference>
<dbReference type="PANTHER" id="PTHR43047">
    <property type="entry name" value="TWO-COMPONENT HISTIDINE PROTEIN KINASE"/>
    <property type="match status" value="1"/>
</dbReference>
<dbReference type="NCBIfam" id="TIGR00229">
    <property type="entry name" value="sensory_box"/>
    <property type="match status" value="1"/>
</dbReference>
<dbReference type="Gene3D" id="3.30.450.20">
    <property type="entry name" value="PAS domain"/>
    <property type="match status" value="3"/>
</dbReference>
<evidence type="ECO:0000259" key="11">
    <source>
        <dbReference type="PROSITE" id="PS50109"/>
    </source>
</evidence>
<name>A0A0G0MD53_9BACT</name>
<dbReference type="InterPro" id="IPR006189">
    <property type="entry name" value="CHASE_dom"/>
</dbReference>
<evidence type="ECO:0000256" key="9">
    <source>
        <dbReference type="ARBA" id="ARBA00023136"/>
    </source>
</evidence>
<dbReference type="InterPro" id="IPR013767">
    <property type="entry name" value="PAS_fold"/>
</dbReference>
<dbReference type="SUPFAM" id="SSF55874">
    <property type="entry name" value="ATPase domain of HSP90 chaperone/DNA topoisomerase II/histidine kinase"/>
    <property type="match status" value="1"/>
</dbReference>
<evidence type="ECO:0000259" key="12">
    <source>
        <dbReference type="PROSITE" id="PS50112"/>
    </source>
</evidence>
<dbReference type="PATRIC" id="fig|1618574.4.peg.548"/>
<evidence type="ECO:0000256" key="7">
    <source>
        <dbReference type="ARBA" id="ARBA00022777"/>
    </source>
</evidence>
<dbReference type="InterPro" id="IPR035965">
    <property type="entry name" value="PAS-like_dom_sf"/>
</dbReference>
<comment type="subcellular location">
    <subcellularLocation>
        <location evidence="2">Membrane</location>
    </subcellularLocation>
</comment>
<dbReference type="CDD" id="cd00082">
    <property type="entry name" value="HisKA"/>
    <property type="match status" value="1"/>
</dbReference>
<dbReference type="InterPro" id="IPR004358">
    <property type="entry name" value="Sig_transdc_His_kin-like_C"/>
</dbReference>
<accession>A0A0G0MD53</accession>
<dbReference type="SMART" id="SM00091">
    <property type="entry name" value="PAS"/>
    <property type="match status" value="2"/>
</dbReference>
<dbReference type="Gene3D" id="3.30.565.10">
    <property type="entry name" value="Histidine kinase-like ATPase, C-terminal domain"/>
    <property type="match status" value="1"/>
</dbReference>
<gene>
    <name evidence="14" type="ORF">UT24_C0007G0062</name>
</gene>
<keyword evidence="8 10" id="KW-1133">Transmembrane helix</keyword>
<dbReference type="GO" id="GO:0006355">
    <property type="term" value="P:regulation of DNA-templated transcription"/>
    <property type="evidence" value="ECO:0007669"/>
    <property type="project" value="InterPro"/>
</dbReference>
<dbReference type="Pfam" id="PF03924">
    <property type="entry name" value="CHASE"/>
    <property type="match status" value="1"/>
</dbReference>
<dbReference type="EC" id="2.7.13.3" evidence="3"/>
<dbReference type="Pfam" id="PF13426">
    <property type="entry name" value="PAS_9"/>
    <property type="match status" value="1"/>
</dbReference>
<sequence length="987" mass="110773">MHAAQKFTSSWRDSLDFIVLIIALLLTFFAWKFTQGFVEEQGENKLVSELDVIENSIKSDIAGYDNALAGVKGLFSASLEVERDEFDAYFKGIDVPFQYPGIYSFVYVSRVSDTDLANFTERLKSEFSEKEIPGELNFQISEDPEHYIVNFIAYQHEAYPVAYGLDLKLDTNRRQTLERARDIGESVASAPLILRGPEKPGFIITAPIYKNGEPTESLDEKREAIVGFVNATFIYEDLLKNVFEESRHADLEIHIKDGSDLIYDSIPAEDHTPDGGHVPGFESAAKRPIEVAGRNWEIEFFGDPMIHVSEVERRLPIGVLLTGIAFSVLLFGIIYTLSSSQARAEALANQMTATLRSERDRVNLIVSSMGEGLLVVDDRHDIVMVNPVAEKLLEISQKDALDKSWSEITSTFKGDKKVPIEERSFTQAVQEGKTIITNLEDDHYYQTSSSRKFPIVSVTAPLTSGGKQIGAVKVFRDATHEKDLEGKLKGERDRVKLIISSMGEGLIVIDKDYRISAMNPKAETLLEVKEEDVKGKLWSDFTRAYEGENEITFENRVTVKVIKTGKSIVTKIDDDHYYMTSSGKKFPISSITAPLFASDGKTISGAVKVFRDATHDKEERALIEKEVQDKTFELSEEKARLIASINSLSVGFLVVDRETHSLVIKNLALEKILGLPPEVKLEEIEEKLKIKGKVDFHSYGQASMRDGKPCECKDIDYEGKILRIFISPIKVPETHEIIGLVALVEDTTETKLLERARDEFFSIASHELRTPLTAIRGNTSMIERYFKAKLKDPDLVEMIDDVKESSERLINIVNDFLDIGRLEMRRMEFKKEEIDVVSLIDDALKQYQVTGSRQKLSLALQKPEVNIPKVNADKDRAREVLVNLIGNGIKFTEVGGVTISLVPKEGFVQINITDTGRGISKELQKLLFRKFQQAGSSLYTRDTTKGTGLGLYISKLMVEGMGGKIWLEKSEVGRGSTFSFTLPVFHA</sequence>
<dbReference type="GO" id="GO:0005886">
    <property type="term" value="C:plasma membrane"/>
    <property type="evidence" value="ECO:0007669"/>
    <property type="project" value="TreeGrafter"/>
</dbReference>
<keyword evidence="7" id="KW-0418">Kinase</keyword>
<evidence type="ECO:0000256" key="8">
    <source>
        <dbReference type="ARBA" id="ARBA00022989"/>
    </source>
</evidence>
<dbReference type="GO" id="GO:0000155">
    <property type="term" value="F:phosphorelay sensor kinase activity"/>
    <property type="evidence" value="ECO:0007669"/>
    <property type="project" value="InterPro"/>
</dbReference>
<feature type="transmembrane region" description="Helical" evidence="10">
    <location>
        <begin position="14"/>
        <end position="31"/>
    </location>
</feature>
<evidence type="ECO:0000256" key="2">
    <source>
        <dbReference type="ARBA" id="ARBA00004370"/>
    </source>
</evidence>
<dbReference type="InterPro" id="IPR005467">
    <property type="entry name" value="His_kinase_dom"/>
</dbReference>
<feature type="domain" description="Histidine kinase" evidence="11">
    <location>
        <begin position="763"/>
        <end position="986"/>
    </location>
</feature>
<dbReference type="PRINTS" id="PR00344">
    <property type="entry name" value="BCTRLSENSOR"/>
</dbReference>
<dbReference type="InterPro" id="IPR036097">
    <property type="entry name" value="HisK_dim/P_sf"/>
</dbReference>
<dbReference type="PROSITE" id="PS50839">
    <property type="entry name" value="CHASE"/>
    <property type="match status" value="1"/>
</dbReference>
<evidence type="ECO:0000259" key="13">
    <source>
        <dbReference type="PROSITE" id="PS50839"/>
    </source>
</evidence>
<organism evidence="14 15">
    <name type="scientific">Candidatus Woesebacteria bacterium GW2011_GWB1_39_12</name>
    <dbReference type="NCBI Taxonomy" id="1618574"/>
    <lineage>
        <taxon>Bacteria</taxon>
        <taxon>Candidatus Woeseibacteriota</taxon>
    </lineage>
</organism>
<dbReference type="PROSITE" id="PS50109">
    <property type="entry name" value="HIS_KIN"/>
    <property type="match status" value="1"/>
</dbReference>
<evidence type="ECO:0000256" key="1">
    <source>
        <dbReference type="ARBA" id="ARBA00000085"/>
    </source>
</evidence>
<reference evidence="14 15" key="1">
    <citation type="journal article" date="2015" name="Nature">
        <title>rRNA introns, odd ribosomes, and small enigmatic genomes across a large radiation of phyla.</title>
        <authorList>
            <person name="Brown C.T."/>
            <person name="Hug L.A."/>
            <person name="Thomas B.C."/>
            <person name="Sharon I."/>
            <person name="Castelle C.J."/>
            <person name="Singh A."/>
            <person name="Wilkins M.J."/>
            <person name="Williams K.H."/>
            <person name="Banfield J.F."/>
        </authorList>
    </citation>
    <scope>NUCLEOTIDE SEQUENCE [LARGE SCALE GENOMIC DNA]</scope>
</reference>
<dbReference type="PANTHER" id="PTHR43047:SF72">
    <property type="entry name" value="OSMOSENSING HISTIDINE PROTEIN KINASE SLN1"/>
    <property type="match status" value="1"/>
</dbReference>
<dbReference type="Pfam" id="PF02518">
    <property type="entry name" value="HATPase_c"/>
    <property type="match status" value="1"/>
</dbReference>
<dbReference type="AlphaFoldDB" id="A0A0G0MD53"/>
<evidence type="ECO:0000313" key="15">
    <source>
        <dbReference type="Proteomes" id="UP000033881"/>
    </source>
</evidence>
<dbReference type="Pfam" id="PF00989">
    <property type="entry name" value="PAS"/>
    <property type="match status" value="1"/>
</dbReference>
<dbReference type="InterPro" id="IPR003661">
    <property type="entry name" value="HisK_dim/P_dom"/>
</dbReference>
<keyword evidence="4" id="KW-0597">Phosphoprotein</keyword>
<feature type="domain" description="CHASE" evidence="13">
    <location>
        <begin position="77"/>
        <end position="299"/>
    </location>
</feature>